<keyword evidence="3" id="KW-1185">Reference proteome</keyword>
<comment type="caution">
    <text evidence="2">The sequence shown here is derived from an EMBL/GenBank/DDBJ whole genome shotgun (WGS) entry which is preliminary data.</text>
</comment>
<protein>
    <submittedName>
        <fullName evidence="2">Uncharacterized protein</fullName>
    </submittedName>
</protein>
<dbReference type="AlphaFoldDB" id="A0A8S3Z6H5"/>
<feature type="non-terminal residue" evidence="2">
    <location>
        <position position="92"/>
    </location>
</feature>
<evidence type="ECO:0000313" key="3">
    <source>
        <dbReference type="Proteomes" id="UP000678393"/>
    </source>
</evidence>
<dbReference type="Gene3D" id="3.90.1150.10">
    <property type="entry name" value="Aspartate Aminotransferase, domain 1"/>
    <property type="match status" value="1"/>
</dbReference>
<reference evidence="2" key="1">
    <citation type="submission" date="2021-04" db="EMBL/GenBank/DDBJ databases">
        <authorList>
            <consortium name="Molecular Ecology Group"/>
        </authorList>
    </citation>
    <scope>NUCLEOTIDE SEQUENCE</scope>
</reference>
<name>A0A8S3Z6H5_9EUPU</name>
<feature type="region of interest" description="Disordered" evidence="1">
    <location>
        <begin position="1"/>
        <end position="33"/>
    </location>
</feature>
<accession>A0A8S3Z6H5</accession>
<dbReference type="InterPro" id="IPR015422">
    <property type="entry name" value="PyrdxlP-dep_Trfase_small"/>
</dbReference>
<dbReference type="EMBL" id="CAJHNH020001635">
    <property type="protein sequence ID" value="CAG5123858.1"/>
    <property type="molecule type" value="Genomic_DNA"/>
</dbReference>
<dbReference type="OrthoDB" id="5832950at2759"/>
<evidence type="ECO:0000313" key="2">
    <source>
        <dbReference type="EMBL" id="CAG5123858.1"/>
    </source>
</evidence>
<dbReference type="Proteomes" id="UP000678393">
    <property type="component" value="Unassembled WGS sequence"/>
</dbReference>
<feature type="non-terminal residue" evidence="2">
    <location>
        <position position="1"/>
    </location>
</feature>
<sequence length="92" mass="10274">LTHSTLANTEEICSRPPKHNISINNKEDTEDEEPYAHAISNRAQQVLSVPSVTIKYNQKVGANLYKPDTNPQGFVDLGLAENKLVWDLLSDK</sequence>
<evidence type="ECO:0000256" key="1">
    <source>
        <dbReference type="SAM" id="MobiDB-lite"/>
    </source>
</evidence>
<organism evidence="2 3">
    <name type="scientific">Candidula unifasciata</name>
    <dbReference type="NCBI Taxonomy" id="100452"/>
    <lineage>
        <taxon>Eukaryota</taxon>
        <taxon>Metazoa</taxon>
        <taxon>Spiralia</taxon>
        <taxon>Lophotrochozoa</taxon>
        <taxon>Mollusca</taxon>
        <taxon>Gastropoda</taxon>
        <taxon>Heterobranchia</taxon>
        <taxon>Euthyneura</taxon>
        <taxon>Panpulmonata</taxon>
        <taxon>Eupulmonata</taxon>
        <taxon>Stylommatophora</taxon>
        <taxon>Helicina</taxon>
        <taxon>Helicoidea</taxon>
        <taxon>Geomitridae</taxon>
        <taxon>Candidula</taxon>
    </lineage>
</organism>
<proteinExistence type="predicted"/>
<gene>
    <name evidence="2" type="ORF">CUNI_LOCUS9416</name>
</gene>